<evidence type="ECO:0000313" key="2">
    <source>
        <dbReference type="Proteomes" id="UP000010808"/>
    </source>
</evidence>
<dbReference type="STRING" id="1121451.DESAM_21439"/>
<proteinExistence type="predicted"/>
<dbReference type="AlphaFoldDB" id="L0RDR6"/>
<organism evidence="1 2">
    <name type="scientific">Maridesulfovibrio hydrothermalis AM13 = DSM 14728</name>
    <dbReference type="NCBI Taxonomy" id="1121451"/>
    <lineage>
        <taxon>Bacteria</taxon>
        <taxon>Pseudomonadati</taxon>
        <taxon>Thermodesulfobacteriota</taxon>
        <taxon>Desulfovibrionia</taxon>
        <taxon>Desulfovibrionales</taxon>
        <taxon>Desulfovibrionaceae</taxon>
        <taxon>Maridesulfovibrio</taxon>
    </lineage>
</organism>
<name>L0RDR6_9BACT</name>
<dbReference type="HOGENOM" id="CLU_2805446_0_0_7"/>
<keyword evidence="2" id="KW-1185">Reference proteome</keyword>
<dbReference type="KEGG" id="dhy:DESAM_21439"/>
<dbReference type="EMBL" id="FO203522">
    <property type="protein sequence ID" value="CCO23716.1"/>
    <property type="molecule type" value="Genomic_DNA"/>
</dbReference>
<accession>L0RDR6</accession>
<gene>
    <name evidence="1" type="ORF">DESAM_21439</name>
</gene>
<sequence length="67" mass="7845">MGNETRRIGVSRFSITWFSMEEVTIKINRTYTERGNKGLKHKLMVQCIERGSISWQTEKNYCDCPVS</sequence>
<protein>
    <submittedName>
        <fullName evidence="1">Uncharacterized protein</fullName>
    </submittedName>
</protein>
<dbReference type="Proteomes" id="UP000010808">
    <property type="component" value="Chromosome"/>
</dbReference>
<evidence type="ECO:0000313" key="1">
    <source>
        <dbReference type="EMBL" id="CCO23716.1"/>
    </source>
</evidence>
<reference evidence="1 2" key="1">
    <citation type="submission" date="2012-10" db="EMBL/GenBank/DDBJ databases">
        <authorList>
            <person name="Genoscope - CEA"/>
        </authorList>
    </citation>
    <scope>NUCLEOTIDE SEQUENCE [LARGE SCALE GENOMIC DNA]</scope>
    <source>
        <strain evidence="2">AM13 / DSM 14728</strain>
    </source>
</reference>